<proteinExistence type="predicted"/>
<protein>
    <recommendedName>
        <fullName evidence="1">Lon N-terminal domain-containing protein</fullName>
    </recommendedName>
</protein>
<name>A0A3B0UDN6_9ZZZZ</name>
<reference evidence="2" key="1">
    <citation type="submission" date="2018-06" db="EMBL/GenBank/DDBJ databases">
        <authorList>
            <person name="Zhirakovskaya E."/>
        </authorList>
    </citation>
    <scope>NUCLEOTIDE SEQUENCE</scope>
</reference>
<dbReference type="PROSITE" id="PS51787">
    <property type="entry name" value="LON_N"/>
    <property type="match status" value="1"/>
</dbReference>
<dbReference type="InterPro" id="IPR046336">
    <property type="entry name" value="Lon_prtase_N_sf"/>
</dbReference>
<accession>A0A3B0UDN6</accession>
<dbReference type="EMBL" id="UOEQ01000547">
    <property type="protein sequence ID" value="VAW24672.1"/>
    <property type="molecule type" value="Genomic_DNA"/>
</dbReference>
<organism evidence="2">
    <name type="scientific">hydrothermal vent metagenome</name>
    <dbReference type="NCBI Taxonomy" id="652676"/>
    <lineage>
        <taxon>unclassified sequences</taxon>
        <taxon>metagenomes</taxon>
        <taxon>ecological metagenomes</taxon>
    </lineage>
</organism>
<gene>
    <name evidence="2" type="ORF">MNBD_ALPHA11-2196</name>
</gene>
<dbReference type="PANTHER" id="PTHR46732">
    <property type="entry name" value="ATP-DEPENDENT PROTEASE LA (LON) DOMAIN PROTEIN"/>
    <property type="match status" value="1"/>
</dbReference>
<dbReference type="SMART" id="SM00464">
    <property type="entry name" value="LON"/>
    <property type="match status" value="1"/>
</dbReference>
<evidence type="ECO:0000259" key="1">
    <source>
        <dbReference type="PROSITE" id="PS51787"/>
    </source>
</evidence>
<dbReference type="SUPFAM" id="SSF88697">
    <property type="entry name" value="PUA domain-like"/>
    <property type="match status" value="1"/>
</dbReference>
<evidence type="ECO:0000313" key="2">
    <source>
        <dbReference type="EMBL" id="VAW24672.1"/>
    </source>
</evidence>
<dbReference type="AlphaFoldDB" id="A0A3B0UDN6"/>
<dbReference type="InterPro" id="IPR015947">
    <property type="entry name" value="PUA-like_sf"/>
</dbReference>
<dbReference type="Pfam" id="PF02190">
    <property type="entry name" value="LON_substr_bdg"/>
    <property type="match status" value="1"/>
</dbReference>
<dbReference type="PANTHER" id="PTHR46732:SF8">
    <property type="entry name" value="ATP-DEPENDENT PROTEASE LA (LON) DOMAIN PROTEIN"/>
    <property type="match status" value="1"/>
</dbReference>
<feature type="domain" description="Lon N-terminal" evidence="1">
    <location>
        <begin position="15"/>
        <end position="211"/>
    </location>
</feature>
<sequence>MKNKPSSISNIDENIALLPLAGALLLPQTQRPLVIFEKRYLDLLTDILSTDRIVGLIQPVDTSKESPASRHAELQKVGCLGYLRAFEEQEDDKYLVVLEGLCRFDIIEEIETNKPYRQAKVSYQAYDGDFDPDFGAEQVNREEFLRSMRQYAEFAQFSFDWEGIKSLNTSMLINMCCVLSPYGANEKQALLEANSINHRAQTLMALAEMEIGAASGTNIQ</sequence>
<dbReference type="Gene3D" id="2.30.130.40">
    <property type="entry name" value="LON domain-like"/>
    <property type="match status" value="1"/>
</dbReference>
<dbReference type="InterPro" id="IPR003111">
    <property type="entry name" value="Lon_prtase_N"/>
</dbReference>